<proteinExistence type="predicted"/>
<evidence type="ECO:0000256" key="1">
    <source>
        <dbReference type="SAM" id="SignalP"/>
    </source>
</evidence>
<protein>
    <submittedName>
        <fullName evidence="2">Uncharacterized protein</fullName>
    </submittedName>
</protein>
<sequence>MHIQSLLVPAILAIGASAGASRWCSQWSNEDNQAMKCYWEACGSNDAHRLGYEASDGSKIMATTRNYPASAQCNPQHDVYYKDASRGGATCGATERNNSSTDEILHLGVFNMLKALAWV</sequence>
<feature type="signal peptide" evidence="1">
    <location>
        <begin position="1"/>
        <end position="18"/>
    </location>
</feature>
<keyword evidence="1" id="KW-0732">Signal</keyword>
<accession>A0A161ZCL2</accession>
<feature type="chain" id="PRO_5007830375" evidence="1">
    <location>
        <begin position="19"/>
        <end position="119"/>
    </location>
</feature>
<name>A0A161ZCL2_PENCH</name>
<dbReference type="Proteomes" id="UP000076449">
    <property type="component" value="Chromosome II"/>
</dbReference>
<dbReference type="AlphaFoldDB" id="A0A161ZCL2"/>
<reference evidence="2" key="1">
    <citation type="journal article" date="2014" name="Genome Announc.">
        <title>Complete sequencing and chromosome-scale genome assembly of the industrial progenitor strain P2niaD18 from the penicillin producer Penicillium chrysogenum.</title>
        <authorList>
            <person name="Specht T."/>
            <person name="Dahlmann T.A."/>
            <person name="Zadra I."/>
            <person name="Kurnsteiner H."/>
            <person name="Kuck U."/>
        </authorList>
    </citation>
    <scope>NUCLEOTIDE SEQUENCE [LARGE SCALE GENOMIC DNA]</scope>
    <source>
        <strain evidence="2">P2niaD18</strain>
    </source>
</reference>
<organism evidence="2">
    <name type="scientific">Penicillium chrysogenum</name>
    <name type="common">Penicillium notatum</name>
    <dbReference type="NCBI Taxonomy" id="5076"/>
    <lineage>
        <taxon>Eukaryota</taxon>
        <taxon>Fungi</taxon>
        <taxon>Dikarya</taxon>
        <taxon>Ascomycota</taxon>
        <taxon>Pezizomycotina</taxon>
        <taxon>Eurotiomycetes</taxon>
        <taxon>Eurotiomycetidae</taxon>
        <taxon>Eurotiales</taxon>
        <taxon>Aspergillaceae</taxon>
        <taxon>Penicillium</taxon>
        <taxon>Penicillium chrysogenum species complex</taxon>
    </lineage>
</organism>
<dbReference type="EMBL" id="CM002799">
    <property type="protein sequence ID" value="KZN89637.1"/>
    <property type="molecule type" value="Genomic_DNA"/>
</dbReference>
<evidence type="ECO:0000313" key="2">
    <source>
        <dbReference type="EMBL" id="KZN89637.1"/>
    </source>
</evidence>
<gene>
    <name evidence="2" type="ORF">EN45_082510</name>
</gene>